<name>A0AAV4HX41_9GAST</name>
<gene>
    <name evidence="2" type="ORF">ElyMa_001115900</name>
</gene>
<dbReference type="InterPro" id="IPR000477">
    <property type="entry name" value="RT_dom"/>
</dbReference>
<dbReference type="GO" id="GO:0004519">
    <property type="term" value="F:endonuclease activity"/>
    <property type="evidence" value="ECO:0007669"/>
    <property type="project" value="UniProtKB-KW"/>
</dbReference>
<dbReference type="PROSITE" id="PS50878">
    <property type="entry name" value="RT_POL"/>
    <property type="match status" value="1"/>
</dbReference>
<dbReference type="EMBL" id="BMAT01002224">
    <property type="protein sequence ID" value="GFS02155.1"/>
    <property type="molecule type" value="Genomic_DNA"/>
</dbReference>
<dbReference type="CDD" id="cd01650">
    <property type="entry name" value="RT_nLTR_like"/>
    <property type="match status" value="1"/>
</dbReference>
<evidence type="ECO:0000259" key="1">
    <source>
        <dbReference type="PROSITE" id="PS50878"/>
    </source>
</evidence>
<evidence type="ECO:0000313" key="3">
    <source>
        <dbReference type="Proteomes" id="UP000762676"/>
    </source>
</evidence>
<organism evidence="2 3">
    <name type="scientific">Elysia marginata</name>
    <dbReference type="NCBI Taxonomy" id="1093978"/>
    <lineage>
        <taxon>Eukaryota</taxon>
        <taxon>Metazoa</taxon>
        <taxon>Spiralia</taxon>
        <taxon>Lophotrochozoa</taxon>
        <taxon>Mollusca</taxon>
        <taxon>Gastropoda</taxon>
        <taxon>Heterobranchia</taxon>
        <taxon>Euthyneura</taxon>
        <taxon>Panpulmonata</taxon>
        <taxon>Sacoglossa</taxon>
        <taxon>Placobranchoidea</taxon>
        <taxon>Plakobranchidae</taxon>
        <taxon>Elysia</taxon>
    </lineage>
</organism>
<keyword evidence="2" id="KW-0540">Nuclease</keyword>
<dbReference type="Pfam" id="PF00078">
    <property type="entry name" value="RVT_1"/>
    <property type="match status" value="1"/>
</dbReference>
<dbReference type="PANTHER" id="PTHR19446">
    <property type="entry name" value="REVERSE TRANSCRIPTASES"/>
    <property type="match status" value="1"/>
</dbReference>
<keyword evidence="2" id="KW-0255">Endonuclease</keyword>
<accession>A0AAV4HX41</accession>
<dbReference type="Proteomes" id="UP000762676">
    <property type="component" value="Unassembled WGS sequence"/>
</dbReference>
<dbReference type="AlphaFoldDB" id="A0AAV4HX41"/>
<comment type="caution">
    <text evidence="2">The sequence shown here is derived from an EMBL/GenBank/DDBJ whole genome shotgun (WGS) entry which is preliminary data.</text>
</comment>
<reference evidence="2 3" key="1">
    <citation type="journal article" date="2021" name="Elife">
        <title>Chloroplast acquisition without the gene transfer in kleptoplastic sea slugs, Plakobranchus ocellatus.</title>
        <authorList>
            <person name="Maeda T."/>
            <person name="Takahashi S."/>
            <person name="Yoshida T."/>
            <person name="Shimamura S."/>
            <person name="Takaki Y."/>
            <person name="Nagai Y."/>
            <person name="Toyoda A."/>
            <person name="Suzuki Y."/>
            <person name="Arimoto A."/>
            <person name="Ishii H."/>
            <person name="Satoh N."/>
            <person name="Nishiyama T."/>
            <person name="Hasebe M."/>
            <person name="Maruyama T."/>
            <person name="Minagawa J."/>
            <person name="Obokata J."/>
            <person name="Shigenobu S."/>
        </authorList>
    </citation>
    <scope>NUCLEOTIDE SEQUENCE [LARGE SCALE GENOMIC DNA]</scope>
</reference>
<proteinExistence type="predicted"/>
<feature type="domain" description="Reverse transcriptase" evidence="1">
    <location>
        <begin position="111"/>
        <end position="287"/>
    </location>
</feature>
<sequence length="287" mass="33276">MSKEIFKHCNKKKIYCMKNEDGKNTADREEIRQMSKQFYVNLYDRTMATPQQIMKSSPYNEEVAPFTEGEVLKCLKEISKNKASGPDEITSDIFLLGGKAITTYLTKVYSKILQMKEVPPSWNEAEILILFKKGDPADIKNYRPISLIEHSYKLFTRLLQKLMEIVRDENQPRDQAGFRKKFSIADHVYTLNQVIEKSNEYNLPLCVGFIDLEKAVDSEEHFAIVEALRKININEKYVQILENIYLCATACMHIDNLVSEEFHIKRVVRQGDPISPKLFSAAIEEMF</sequence>
<keyword evidence="3" id="KW-1185">Reference proteome</keyword>
<keyword evidence="2" id="KW-0378">Hydrolase</keyword>
<protein>
    <submittedName>
        <fullName evidence="2">Endonuclease-reverse transcriptase</fullName>
    </submittedName>
</protein>
<evidence type="ECO:0000313" key="2">
    <source>
        <dbReference type="EMBL" id="GFS02155.1"/>
    </source>
</evidence>